<dbReference type="RefSeq" id="XP_018983496.1">
    <property type="nucleotide sequence ID" value="XM_019130583.1"/>
</dbReference>
<dbReference type="AlphaFoldDB" id="A0A1E3QKM3"/>
<feature type="domain" description="LYC1 C-terminal" evidence="1">
    <location>
        <begin position="265"/>
        <end position="460"/>
    </location>
</feature>
<proteinExistence type="predicted"/>
<name>A0A1E3QKM3_9ASCO</name>
<organism evidence="2 3">
    <name type="scientific">Babjeviella inositovora NRRL Y-12698</name>
    <dbReference type="NCBI Taxonomy" id="984486"/>
    <lineage>
        <taxon>Eukaryota</taxon>
        <taxon>Fungi</taxon>
        <taxon>Dikarya</taxon>
        <taxon>Ascomycota</taxon>
        <taxon>Saccharomycotina</taxon>
        <taxon>Pichiomycetes</taxon>
        <taxon>Serinales incertae sedis</taxon>
        <taxon>Babjeviella</taxon>
    </lineage>
</organism>
<dbReference type="EMBL" id="KV454436">
    <property type="protein sequence ID" value="ODQ78168.1"/>
    <property type="molecule type" value="Genomic_DNA"/>
</dbReference>
<dbReference type="OrthoDB" id="2020070at2759"/>
<reference evidence="3" key="1">
    <citation type="submission" date="2016-05" db="EMBL/GenBank/DDBJ databases">
        <title>Comparative genomics of biotechnologically important yeasts.</title>
        <authorList>
            <consortium name="DOE Joint Genome Institute"/>
            <person name="Riley R."/>
            <person name="Haridas S."/>
            <person name="Wolfe K.H."/>
            <person name="Lopes M.R."/>
            <person name="Hittinger C.T."/>
            <person name="Goker M."/>
            <person name="Salamov A."/>
            <person name="Wisecaver J."/>
            <person name="Long T.M."/>
            <person name="Aerts A.L."/>
            <person name="Barry K."/>
            <person name="Choi C."/>
            <person name="Clum A."/>
            <person name="Coughlan A.Y."/>
            <person name="Deshpande S."/>
            <person name="Douglass A.P."/>
            <person name="Hanson S.J."/>
            <person name="Klenk H.-P."/>
            <person name="Labutti K."/>
            <person name="Lapidus A."/>
            <person name="Lindquist E."/>
            <person name="Lipzen A."/>
            <person name="Meier-Kolthoff J.P."/>
            <person name="Ohm R.A."/>
            <person name="Otillar R.P."/>
            <person name="Pangilinan J."/>
            <person name="Peng Y."/>
            <person name="Rokas A."/>
            <person name="Rosa C.A."/>
            <person name="Scheuner C."/>
            <person name="Sibirny A.A."/>
            <person name="Slot J.C."/>
            <person name="Stielow J.B."/>
            <person name="Sun H."/>
            <person name="Kurtzman C.P."/>
            <person name="Blackwell M."/>
            <person name="Grigoriev I.V."/>
            <person name="Jeffries T.W."/>
        </authorList>
    </citation>
    <scope>NUCLEOTIDE SEQUENCE [LARGE SCALE GENOMIC DNA]</scope>
    <source>
        <strain evidence="3">NRRL Y-12698</strain>
    </source>
</reference>
<dbReference type="PANTHER" id="PTHR34815:SF2">
    <property type="entry name" value="N-ACETYLTRANSFERASE DOMAIN-CONTAINING PROTEIN"/>
    <property type="match status" value="1"/>
</dbReference>
<evidence type="ECO:0000313" key="2">
    <source>
        <dbReference type="EMBL" id="ODQ78168.1"/>
    </source>
</evidence>
<evidence type="ECO:0000313" key="3">
    <source>
        <dbReference type="Proteomes" id="UP000094336"/>
    </source>
</evidence>
<dbReference type="PANTHER" id="PTHR34815">
    <property type="entry name" value="LYSINE ACETYLTRANSFERASE"/>
    <property type="match status" value="1"/>
</dbReference>
<dbReference type="InterPro" id="IPR053013">
    <property type="entry name" value="LAT"/>
</dbReference>
<accession>A0A1E3QKM3</accession>
<protein>
    <recommendedName>
        <fullName evidence="1">LYC1 C-terminal domain-containing protein</fullName>
    </recommendedName>
</protein>
<dbReference type="GeneID" id="30148436"/>
<keyword evidence="3" id="KW-1185">Reference proteome</keyword>
<dbReference type="Pfam" id="PF22998">
    <property type="entry name" value="GNAT_LYC1-like"/>
    <property type="match status" value="1"/>
</dbReference>
<sequence>MIMKNDRDCIAAEAIMPAQPATTKSTSAGAKKDISNYTFERTFNPEIIRNCHALNSHAWSNELTPEQYVEREKFMSTVSLSNVASEPHHDGTSVNGFYNLRKGPQAAGLAGIAYYIVRDLTAKRKEGDDDMFDVACACETLTRLSYIAHPGSDGEAIITNVMSPCIGGVFVPAKSRGLNLGNIMINKLIDYLNNEYATSYKQRLSAGNPKGETYSTLYSEVGEYYRKFGYISRGMDLITVDYTHAEVPATSAYTFKAYKVKDDTTLLHKLHNDQVLRQLALAVKTTGFKQISNTPTLENFNWHCFRSIFISNNLKVFGETDSKDELVFAVSMYDPSNPEKIVAMTTFTHDWKNRNIYILKIVLVEPQTSADASMKLIDELFQQIRRESHVKYGDFHKINLWQSELFQYGIDSTEQFAQVYADKNGVDASKVAISVSENGSISAARFHNYAESEDGKVEIVEENISVDVPFGWIDNGKWCWF</sequence>
<evidence type="ECO:0000259" key="1">
    <source>
        <dbReference type="Pfam" id="PF22998"/>
    </source>
</evidence>
<gene>
    <name evidence="2" type="ORF">BABINDRAFT_168360</name>
</gene>
<dbReference type="Proteomes" id="UP000094336">
    <property type="component" value="Unassembled WGS sequence"/>
</dbReference>
<dbReference type="STRING" id="984486.A0A1E3QKM3"/>
<dbReference type="InterPro" id="IPR055100">
    <property type="entry name" value="GNAT_LYC1-like"/>
</dbReference>